<feature type="coiled-coil region" evidence="1">
    <location>
        <begin position="618"/>
        <end position="645"/>
    </location>
</feature>
<dbReference type="GeneID" id="39978534"/>
<dbReference type="PANTHER" id="PTHR15245">
    <property type="entry name" value="SYMPLEKIN-RELATED"/>
    <property type="match status" value="1"/>
</dbReference>
<dbReference type="PANTHER" id="PTHR15245:SF20">
    <property type="entry name" value="SYMPLEKIN"/>
    <property type="match status" value="1"/>
</dbReference>
<dbReference type="InterPro" id="IPR022075">
    <property type="entry name" value="Symplekin_C"/>
</dbReference>
<sequence length="1732" mass="203738">MSLEIEDEEKKLLSHFLQLSVQRKIQGFRLRQESNINNTDYRNSNNRKFSNDEVKNLYSEYFKAINIIKELMNDRFDQDFNVRVVLIKNLEKIMKIDPILTCLVTVKLSYLINDNNINVVKAIIDMLYNQIEVIISDLLLPYSIKQLLIEKEESYKQIEESQNFEGIQENGYDRDFWWDSEICKELNLATDKSLESFYSIIKLISNILETYGNGGIISNKQKDNELVILNSYQIDDEWKKEILYKKTLKLSFKLLRICMINTNILQEVKSNIIIETRNRVNHQYWDYPSSLDLNQKKNSRVMVTLNSQNNSKYVYFNQFGCLLPIEIVLCKKSISVFENIIRSISDSIECSGKFLLRLKCNNYLNICYWIQFIGWLCSTKGIYLNRFISSIVEFSKDLFNQTDEKETEKVNAVKFVFQEELLRILASAHTYDNIILFGEVISILNKLGKKGNLHELRQEAINKFNKNNNNNDISNDDNNNNNNNNNSDNMQVDEKGESSNDIFPPIHAQKLRGRSTRYSYKRMKYDVDDGFYKISPQSVIEGVSWLFSTNSYSNVIDIAINNFLNLKIPSNLFLEEGNNQECNRQKKNLDLILNSSKFPWTNEFSPLDSNKKLDFNIQDEKQNIKEDYEKEIKKLDDEMFDFNYQNKEIRQILESDSNIDSNFIEESLNNKKRTLSTLVKGDNMITEEQYEMEGLKNAINTGTWKELKNNCNSIKSILFSQIITGVLVSPVVDISTDGLYKVSRTLLNNNQLMNVLKYGQLILTSWELLLKRISESEGKDNITCNIETYGEGVNIAWNLLVERITNAFEILFYKYRLLIRLILNKERTLLNNKNDLKMEQVFIEILVKTLLSETKELLTNILLITNINDEDYNNEINEDYFIYLDNILYHNKLNLHNIQCMNESSMDNNEALNTSNNLKNINVVFILWIYNFVLEQRIKVLHNLFFRFYHLDSKINQKELIFDKLFQWIINENDMNNDIINEENENQVFFDYNKLFIFCFNNFTKCISDFETKSSIFLSQLKNLIMNTPKIPINFLRLLFNQWIFSNNYCMHLSTSNNEGAAQINNDNILVKREYALNIFYELLNSNYPIDDIRKVSFFVMVVSFLSYNSNSNHLNFFDNICLFLENGEAMHIDVSNSDNCEAKNSSSHNINFFEFTKELFKVDNIQSNKRINIQLTQICNQQNAFVENLISVLYFEVNEINTDFQNNEIANLKTFLTEEMSNWNNIEVYGEKWMIILSFILVSSIVPDEISSDYNDKIITDLLNTNEFIILVGKNILEMIRNELIPKYKKTYDLNKHIFNYFRGIIVNDFEDEQDKQDFGNEFNKSKFNEKIQNTVVDHNQSNNTVMETMDLENNDQNTEALYLGYLEDLFSNSCLLFKYYCLRYPSLINCLFRLYSRIIHEINKIQENNNNNLKIFTLLNKIKELYDNLFREIVLLFKHHYTKENNNLDILIKEYLRILDIYSSDHIKYNYLIDFIIQILVNINFSNMELCLKVYNIFKNTQNINILIPIIGYYDLQKIKELLPIIINKSDKSMIKECIKNIVTNPFALKDKIISSSDLLLLLISYSYPDVNYVDKKKTVDIIDCCFELTQSNPPIFDSEIIASVIGKIVQDEKSVFPRTLGRTLVLSVIYLPTVRSFISSFVISSLIRNYKVWEDTLTWRGVKHCIQKLWCDYKTSIFPSLILLPQTEFQGIFNELIETNSDLRVDCLDIIKRTNLRSIPQYVQDALKI</sequence>
<name>A0A1J4ME12_9CRYT</name>
<evidence type="ECO:0000259" key="3">
    <source>
        <dbReference type="Pfam" id="PF12295"/>
    </source>
</evidence>
<dbReference type="OrthoDB" id="341331at2759"/>
<evidence type="ECO:0000313" key="5">
    <source>
        <dbReference type="Proteomes" id="UP000186176"/>
    </source>
</evidence>
<gene>
    <name evidence="4" type="ORF">cubi_01743</name>
</gene>
<organism evidence="4 5">
    <name type="scientific">Cryptosporidium ubiquitum</name>
    <dbReference type="NCBI Taxonomy" id="857276"/>
    <lineage>
        <taxon>Eukaryota</taxon>
        <taxon>Sar</taxon>
        <taxon>Alveolata</taxon>
        <taxon>Apicomplexa</taxon>
        <taxon>Conoidasida</taxon>
        <taxon>Coccidia</taxon>
        <taxon>Eucoccidiorida</taxon>
        <taxon>Eimeriorina</taxon>
        <taxon>Cryptosporidiidae</taxon>
        <taxon>Cryptosporidium</taxon>
    </lineage>
</organism>
<dbReference type="RefSeq" id="XP_028873139.1">
    <property type="nucleotide sequence ID" value="XM_029018755.1"/>
</dbReference>
<feature type="region of interest" description="Disordered" evidence="2">
    <location>
        <begin position="465"/>
        <end position="506"/>
    </location>
</feature>
<dbReference type="Pfam" id="PF12295">
    <property type="entry name" value="Symplekin_C"/>
    <property type="match status" value="1"/>
</dbReference>
<dbReference type="EMBL" id="LRBP01000030">
    <property type="protein sequence ID" value="OII71268.1"/>
    <property type="molecule type" value="Genomic_DNA"/>
</dbReference>
<dbReference type="VEuPathDB" id="CryptoDB:cubi_01743"/>
<protein>
    <recommendedName>
        <fullName evidence="3">Symplekin C-terminal domain-containing protein</fullName>
    </recommendedName>
</protein>
<evidence type="ECO:0000256" key="1">
    <source>
        <dbReference type="SAM" id="Coils"/>
    </source>
</evidence>
<dbReference type="Proteomes" id="UP000186176">
    <property type="component" value="Unassembled WGS sequence"/>
</dbReference>
<comment type="caution">
    <text evidence="4">The sequence shown here is derived from an EMBL/GenBank/DDBJ whole genome shotgun (WGS) entry which is preliminary data.</text>
</comment>
<keyword evidence="5" id="KW-1185">Reference proteome</keyword>
<evidence type="ECO:0000313" key="4">
    <source>
        <dbReference type="EMBL" id="OII71268.1"/>
    </source>
</evidence>
<keyword evidence="1" id="KW-0175">Coiled coil</keyword>
<evidence type="ECO:0000256" key="2">
    <source>
        <dbReference type="SAM" id="MobiDB-lite"/>
    </source>
</evidence>
<proteinExistence type="predicted"/>
<dbReference type="InterPro" id="IPR021850">
    <property type="entry name" value="Symplekin/Pta1"/>
</dbReference>
<accession>A0A1J4ME12</accession>
<dbReference type="GO" id="GO:0005847">
    <property type="term" value="C:mRNA cleavage and polyadenylation specificity factor complex"/>
    <property type="evidence" value="ECO:0007669"/>
    <property type="project" value="TreeGrafter"/>
</dbReference>
<feature type="domain" description="Symplekin C-terminal" evidence="3">
    <location>
        <begin position="1505"/>
        <end position="1698"/>
    </location>
</feature>
<feature type="compositionally biased region" description="Low complexity" evidence="2">
    <location>
        <begin position="465"/>
        <end position="489"/>
    </location>
</feature>
<reference evidence="4 5" key="1">
    <citation type="submission" date="2016-10" db="EMBL/GenBank/DDBJ databases">
        <title>Reductive evolution of mitochondrial metabolism and differential evolution of invasion-related proteins in Cryptosporidium.</title>
        <authorList>
            <person name="Liu S."/>
            <person name="Roellig D.M."/>
            <person name="Guo Y."/>
            <person name="Li N."/>
            <person name="Frace M.A."/>
            <person name="Tang K."/>
            <person name="Zhang L."/>
            <person name="Feng Y."/>
            <person name="Xiao L."/>
        </authorList>
    </citation>
    <scope>NUCLEOTIDE SEQUENCE [LARGE SCALE GENOMIC DNA]</scope>
    <source>
        <strain evidence="4">39726</strain>
    </source>
</reference>